<evidence type="ECO:0000256" key="2">
    <source>
        <dbReference type="ARBA" id="ARBA00022475"/>
    </source>
</evidence>
<evidence type="ECO:0000256" key="7">
    <source>
        <dbReference type="ARBA" id="ARBA00023136"/>
    </source>
</evidence>
<keyword evidence="5 8" id="KW-0812">Transmembrane</keyword>
<keyword evidence="2" id="KW-1003">Cell membrane</keyword>
<evidence type="ECO:0000259" key="9">
    <source>
        <dbReference type="Pfam" id="PF13231"/>
    </source>
</evidence>
<evidence type="ECO:0000256" key="4">
    <source>
        <dbReference type="ARBA" id="ARBA00022679"/>
    </source>
</evidence>
<dbReference type="GO" id="GO:0009103">
    <property type="term" value="P:lipopolysaccharide biosynthetic process"/>
    <property type="evidence" value="ECO:0007669"/>
    <property type="project" value="UniProtKB-ARBA"/>
</dbReference>
<feature type="transmembrane region" description="Helical" evidence="8">
    <location>
        <begin position="289"/>
        <end position="306"/>
    </location>
</feature>
<feature type="transmembrane region" description="Helical" evidence="8">
    <location>
        <begin position="153"/>
        <end position="171"/>
    </location>
</feature>
<comment type="caution">
    <text evidence="10">The sequence shown here is derived from an EMBL/GenBank/DDBJ whole genome shotgun (WGS) entry which is preliminary data.</text>
</comment>
<name>A0A1G1V947_9BACT</name>
<comment type="subcellular location">
    <subcellularLocation>
        <location evidence="1">Cell membrane</location>
        <topology evidence="1">Multi-pass membrane protein</topology>
    </subcellularLocation>
</comment>
<evidence type="ECO:0000256" key="6">
    <source>
        <dbReference type="ARBA" id="ARBA00022989"/>
    </source>
</evidence>
<feature type="transmembrane region" description="Helical" evidence="8">
    <location>
        <begin position="177"/>
        <end position="207"/>
    </location>
</feature>
<dbReference type="AlphaFoldDB" id="A0A1G1V947"/>
<evidence type="ECO:0000256" key="1">
    <source>
        <dbReference type="ARBA" id="ARBA00004651"/>
    </source>
</evidence>
<evidence type="ECO:0000256" key="8">
    <source>
        <dbReference type="SAM" id="Phobius"/>
    </source>
</evidence>
<proteinExistence type="predicted"/>
<keyword evidence="3" id="KW-0328">Glycosyltransferase</keyword>
<reference evidence="10 11" key="1">
    <citation type="journal article" date="2016" name="Nat. Commun.">
        <title>Thousands of microbial genomes shed light on interconnected biogeochemical processes in an aquifer system.</title>
        <authorList>
            <person name="Anantharaman K."/>
            <person name="Brown C.T."/>
            <person name="Hug L.A."/>
            <person name="Sharon I."/>
            <person name="Castelle C.J."/>
            <person name="Probst A.J."/>
            <person name="Thomas B.C."/>
            <person name="Singh A."/>
            <person name="Wilkins M.J."/>
            <person name="Karaoz U."/>
            <person name="Brodie E.L."/>
            <person name="Williams K.H."/>
            <person name="Hubbard S.S."/>
            <person name="Banfield J.F."/>
        </authorList>
    </citation>
    <scope>NUCLEOTIDE SEQUENCE [LARGE SCALE GENOMIC DNA]</scope>
</reference>
<evidence type="ECO:0000256" key="5">
    <source>
        <dbReference type="ARBA" id="ARBA00022692"/>
    </source>
</evidence>
<evidence type="ECO:0000313" key="10">
    <source>
        <dbReference type="EMBL" id="OGY11945.1"/>
    </source>
</evidence>
<feature type="domain" description="Glycosyltransferase RgtA/B/C/D-like" evidence="9">
    <location>
        <begin position="81"/>
        <end position="236"/>
    </location>
</feature>
<feature type="transmembrane region" description="Helical" evidence="8">
    <location>
        <begin position="100"/>
        <end position="122"/>
    </location>
</feature>
<accession>A0A1G1V947</accession>
<feature type="transmembrane region" description="Helical" evidence="8">
    <location>
        <begin position="343"/>
        <end position="362"/>
    </location>
</feature>
<dbReference type="GO" id="GO:0005886">
    <property type="term" value="C:plasma membrane"/>
    <property type="evidence" value="ECO:0007669"/>
    <property type="project" value="UniProtKB-SubCell"/>
</dbReference>
<feature type="transmembrane region" description="Helical" evidence="8">
    <location>
        <begin position="313"/>
        <end position="331"/>
    </location>
</feature>
<keyword evidence="7 8" id="KW-0472">Membrane</keyword>
<dbReference type="PANTHER" id="PTHR33908">
    <property type="entry name" value="MANNOSYLTRANSFERASE YKCB-RELATED"/>
    <property type="match status" value="1"/>
</dbReference>
<feature type="transmembrane region" description="Helical" evidence="8">
    <location>
        <begin position="128"/>
        <end position="146"/>
    </location>
</feature>
<keyword evidence="4" id="KW-0808">Transferase</keyword>
<keyword evidence="6 8" id="KW-1133">Transmembrane helix</keyword>
<dbReference type="STRING" id="1797516.A3D26_03070"/>
<organism evidence="10 11">
    <name type="scientific">Candidatus Blackburnbacteria bacterium RIFCSPHIGHO2_02_FULL_44_20</name>
    <dbReference type="NCBI Taxonomy" id="1797516"/>
    <lineage>
        <taxon>Bacteria</taxon>
        <taxon>Candidatus Blackburniibacteriota</taxon>
    </lineage>
</organism>
<evidence type="ECO:0000313" key="11">
    <source>
        <dbReference type="Proteomes" id="UP000178319"/>
    </source>
</evidence>
<feature type="transmembrane region" description="Helical" evidence="8">
    <location>
        <begin position="219"/>
        <end position="237"/>
    </location>
</feature>
<dbReference type="Pfam" id="PF13231">
    <property type="entry name" value="PMT_2"/>
    <property type="match status" value="1"/>
</dbReference>
<sequence>MKILKTLKKELLLDLPKNRGVMLVLLFILALALFVRVFRVDQILGFYYDQGRDALVIWDFIHKGRLFLIGPTTGIEGIFRGPWYYWLITPSYWLGRGNPIWPAVFLSLTTVAAILLLAQMAYVTGGRIAAFTAAIIASFSFQLVVASRWLSNPTPMFLISMLLVYSLFLIIRGKQWAWIAVGGLLGLGMQFGSAAEIFYLPAVLVFTLLHREYIPSKKLLILSLLVLLISFLPQIVFDLKHDGILSTAIKRFLIQDQSFKISFWEVLKLRGKFYFDVFSSKLFPTSPDYRQIFAALFLLGLVLFSKKLFTSRYFLLVFLLFISPLLGMVFFQGNKGNVYDYYFTGYYLIFVLAFSVVLANYAKPWFGKILLVFFLITFLRDNLPIVKRYINSNASSPDAIIFGTQKQALDWIYSDLGECKKFNSDAYVPPVIPYAYTYLFTWYGGEVKKCPPVEERVDLLYTLYEKDPPHPERLGEWLNRQKGIAKVETEKSFGMITSQRRTRIDEK</sequence>
<gene>
    <name evidence="10" type="ORF">A3D26_03070</name>
</gene>
<protein>
    <recommendedName>
        <fullName evidence="9">Glycosyltransferase RgtA/B/C/D-like domain-containing protein</fullName>
    </recommendedName>
</protein>
<dbReference type="InterPro" id="IPR038731">
    <property type="entry name" value="RgtA/B/C-like"/>
</dbReference>
<dbReference type="GO" id="GO:0016763">
    <property type="term" value="F:pentosyltransferase activity"/>
    <property type="evidence" value="ECO:0007669"/>
    <property type="project" value="TreeGrafter"/>
</dbReference>
<dbReference type="Proteomes" id="UP000178319">
    <property type="component" value="Unassembled WGS sequence"/>
</dbReference>
<dbReference type="PANTHER" id="PTHR33908:SF11">
    <property type="entry name" value="MEMBRANE PROTEIN"/>
    <property type="match status" value="1"/>
</dbReference>
<dbReference type="EMBL" id="MHBZ01000009">
    <property type="protein sequence ID" value="OGY11945.1"/>
    <property type="molecule type" value="Genomic_DNA"/>
</dbReference>
<dbReference type="InterPro" id="IPR050297">
    <property type="entry name" value="LipidA_mod_glycosyltrf_83"/>
</dbReference>
<feature type="transmembrane region" description="Helical" evidence="8">
    <location>
        <begin position="20"/>
        <end position="38"/>
    </location>
</feature>
<evidence type="ECO:0000256" key="3">
    <source>
        <dbReference type="ARBA" id="ARBA00022676"/>
    </source>
</evidence>